<feature type="region of interest" description="Disordered" evidence="1">
    <location>
        <begin position="282"/>
        <end position="342"/>
    </location>
</feature>
<dbReference type="Gene3D" id="3.30.450.180">
    <property type="match status" value="1"/>
</dbReference>
<dbReference type="Pfam" id="PF17765">
    <property type="entry name" value="MLTR_LBD"/>
    <property type="match status" value="1"/>
</dbReference>
<evidence type="ECO:0000313" key="4">
    <source>
        <dbReference type="Proteomes" id="UP000578352"/>
    </source>
</evidence>
<dbReference type="CDD" id="cd00093">
    <property type="entry name" value="HTH_XRE"/>
    <property type="match status" value="1"/>
</dbReference>
<dbReference type="InterPro" id="IPR010982">
    <property type="entry name" value="Lambda_DNA-bd_dom_sf"/>
</dbReference>
<feature type="domain" description="HTH cro/C1-type" evidence="2">
    <location>
        <begin position="16"/>
        <end position="88"/>
    </location>
</feature>
<name>A0A853CSP4_9MICO</name>
<organism evidence="3 4">
    <name type="scientific">Leifsonia shinshuensis</name>
    <dbReference type="NCBI Taxonomy" id="150026"/>
    <lineage>
        <taxon>Bacteria</taxon>
        <taxon>Bacillati</taxon>
        <taxon>Actinomycetota</taxon>
        <taxon>Actinomycetes</taxon>
        <taxon>Micrococcales</taxon>
        <taxon>Microbacteriaceae</taxon>
        <taxon>Leifsonia</taxon>
    </lineage>
</organism>
<proteinExistence type="predicted"/>
<dbReference type="Gene3D" id="1.10.260.40">
    <property type="entry name" value="lambda repressor-like DNA-binding domains"/>
    <property type="match status" value="1"/>
</dbReference>
<dbReference type="SUPFAM" id="SSF47413">
    <property type="entry name" value="lambda repressor-like DNA-binding domains"/>
    <property type="match status" value="1"/>
</dbReference>
<protein>
    <submittedName>
        <fullName evidence="3">Transcriptional regulator with XRE-family HTH domain</fullName>
    </submittedName>
</protein>
<dbReference type="InterPro" id="IPR041413">
    <property type="entry name" value="MLTR_LBD"/>
</dbReference>
<reference evidence="3 4" key="1">
    <citation type="submission" date="2020-07" db="EMBL/GenBank/DDBJ databases">
        <title>Sequencing the genomes of 1000 actinobacteria strains.</title>
        <authorList>
            <person name="Klenk H.-P."/>
        </authorList>
    </citation>
    <scope>NUCLEOTIDE SEQUENCE [LARGE SCALE GENOMIC DNA]</scope>
    <source>
        <strain evidence="3 4">DSM 15165</strain>
    </source>
</reference>
<evidence type="ECO:0000256" key="1">
    <source>
        <dbReference type="SAM" id="MobiDB-lite"/>
    </source>
</evidence>
<dbReference type="EMBL" id="JACCFL010000001">
    <property type="protein sequence ID" value="NYJ22933.1"/>
    <property type="molecule type" value="Genomic_DNA"/>
</dbReference>
<dbReference type="GO" id="GO:0003677">
    <property type="term" value="F:DNA binding"/>
    <property type="evidence" value="ECO:0007669"/>
    <property type="project" value="InterPro"/>
</dbReference>
<dbReference type="AlphaFoldDB" id="A0A853CSP4"/>
<sequence>MRIDEPLSNHVRLGRFLRARREQTRPEDLGLPASTRRRTPGLRREEVAVLANVGVSWYTWLEQGRARGASEEVLEAIANALRLGPEDQAHVFRLASVRRSPERSTAFAAGESPEFDGGRLRLLQQLVDAMTNPSYVADPFWTVVTMNSAAADAFDTRVGTSCLKRFFTDDELARSHVQPAMMARSMVAQFRAQSARYPEDSRFEVMARGLCEVSADFCELWQRHVVEDSYRIDVVFDHPVVGRLSFDPLVLEVPRFPTLRLFTYLPQGGTGTQAALNRLTHNGAAPRPANRGAPLLTAPDTSEMRISKSSVGASGPMHSDERSLDKATSWCSRSERRTTSTY</sequence>
<dbReference type="SMART" id="SM00530">
    <property type="entry name" value="HTH_XRE"/>
    <property type="match status" value="1"/>
</dbReference>
<dbReference type="Proteomes" id="UP000578352">
    <property type="component" value="Unassembled WGS sequence"/>
</dbReference>
<feature type="compositionally biased region" description="Low complexity" evidence="1">
    <location>
        <begin position="282"/>
        <end position="296"/>
    </location>
</feature>
<comment type="caution">
    <text evidence="3">The sequence shown here is derived from an EMBL/GenBank/DDBJ whole genome shotgun (WGS) entry which is preliminary data.</text>
</comment>
<accession>A0A853CSP4</accession>
<gene>
    <name evidence="3" type="ORF">HNR13_001220</name>
</gene>
<dbReference type="PANTHER" id="PTHR35010:SF3">
    <property type="entry name" value="BLL4873 PROTEIN"/>
    <property type="match status" value="1"/>
</dbReference>
<evidence type="ECO:0000259" key="2">
    <source>
        <dbReference type="SMART" id="SM00530"/>
    </source>
</evidence>
<dbReference type="Pfam" id="PF13560">
    <property type="entry name" value="HTH_31"/>
    <property type="match status" value="1"/>
</dbReference>
<dbReference type="PANTHER" id="PTHR35010">
    <property type="entry name" value="BLL4672 PROTEIN-RELATED"/>
    <property type="match status" value="1"/>
</dbReference>
<feature type="compositionally biased region" description="Basic and acidic residues" evidence="1">
    <location>
        <begin position="333"/>
        <end position="342"/>
    </location>
</feature>
<dbReference type="InterPro" id="IPR001387">
    <property type="entry name" value="Cro/C1-type_HTH"/>
</dbReference>
<evidence type="ECO:0000313" key="3">
    <source>
        <dbReference type="EMBL" id="NYJ22933.1"/>
    </source>
</evidence>
<dbReference type="RefSeq" id="WP_179604923.1">
    <property type="nucleotide sequence ID" value="NZ_BAABEH010000001.1"/>
</dbReference>